<protein>
    <submittedName>
        <fullName evidence="1">Shikimate kinase</fullName>
    </submittedName>
</protein>
<sequence length="129" mass="15185">MSNAKLLLIRGLPGSGKTTLAKKLSKQLKAKHFEADMYFENEIGEYHFDGTKLADAHEWCFQQTRKWLSKGKTVIVSNTFVRHWEMKRYLKYCEKKQIEVEVQVCRGEYKSTHGVPSATIENMRRQWQE</sequence>
<evidence type="ECO:0000313" key="2">
    <source>
        <dbReference type="Proteomes" id="UP000031586"/>
    </source>
</evidence>
<dbReference type="Gene3D" id="3.40.50.300">
    <property type="entry name" value="P-loop containing nucleotide triphosphate hydrolases"/>
    <property type="match status" value="1"/>
</dbReference>
<dbReference type="AlphaFoldDB" id="A0A0C1ZL06"/>
<dbReference type="InterPro" id="IPR027417">
    <property type="entry name" value="P-loop_NTPase"/>
</dbReference>
<dbReference type="PATRIC" id="fig|1229493.5.peg.153"/>
<dbReference type="GO" id="GO:0016301">
    <property type="term" value="F:kinase activity"/>
    <property type="evidence" value="ECO:0007669"/>
    <property type="project" value="UniProtKB-KW"/>
</dbReference>
<dbReference type="PANTHER" id="PTHR13308:SF40">
    <property type="entry name" value="NEDD4-BINDING PROTEIN 2-LIKE 1"/>
    <property type="match status" value="1"/>
</dbReference>
<gene>
    <name evidence="1" type="ORF">H735_05445</name>
</gene>
<dbReference type="InterPro" id="IPR026302">
    <property type="entry name" value="NEDD4-bd_p2"/>
</dbReference>
<dbReference type="EMBL" id="JPRD01000011">
    <property type="protein sequence ID" value="KIF53831.1"/>
    <property type="molecule type" value="Genomic_DNA"/>
</dbReference>
<dbReference type="PANTHER" id="PTHR13308">
    <property type="entry name" value="NEDD4-BINDING PROTEIN 2-LIKE 1"/>
    <property type="match status" value="1"/>
</dbReference>
<keyword evidence="1" id="KW-0418">Kinase</keyword>
<keyword evidence="1" id="KW-0808">Transferase</keyword>
<name>A0A0C1ZL06_9VIBR</name>
<accession>A0A0C1ZL06</accession>
<dbReference type="SUPFAM" id="SSF52540">
    <property type="entry name" value="P-loop containing nucleoside triphosphate hydrolases"/>
    <property type="match status" value="1"/>
</dbReference>
<dbReference type="Proteomes" id="UP000031586">
    <property type="component" value="Unassembled WGS sequence"/>
</dbReference>
<organism evidence="1 2">
    <name type="scientific">Vibrio owensii CAIM 1854 = LMG 25443</name>
    <dbReference type="NCBI Taxonomy" id="1229493"/>
    <lineage>
        <taxon>Bacteria</taxon>
        <taxon>Pseudomonadati</taxon>
        <taxon>Pseudomonadota</taxon>
        <taxon>Gammaproteobacteria</taxon>
        <taxon>Vibrionales</taxon>
        <taxon>Vibrionaceae</taxon>
        <taxon>Vibrio</taxon>
    </lineage>
</organism>
<proteinExistence type="predicted"/>
<dbReference type="Pfam" id="PF13671">
    <property type="entry name" value="AAA_33"/>
    <property type="match status" value="1"/>
</dbReference>
<evidence type="ECO:0000313" key="1">
    <source>
        <dbReference type="EMBL" id="KIF53831.1"/>
    </source>
</evidence>
<dbReference type="RefSeq" id="WP_020197376.1">
    <property type="nucleotide sequence ID" value="NZ_BAOH01000117.1"/>
</dbReference>
<comment type="caution">
    <text evidence="1">The sequence shown here is derived from an EMBL/GenBank/DDBJ whole genome shotgun (WGS) entry which is preliminary data.</text>
</comment>
<reference evidence="1 2" key="1">
    <citation type="submission" date="2014-07" db="EMBL/GenBank/DDBJ databases">
        <title>Unique and conserved regions in Vibrio harveyi and related species in comparison with the shrimp pathogen Vibrio harveyi CAIM 1792.</title>
        <authorList>
            <person name="Espinoza-Valles I."/>
            <person name="Vora G."/>
            <person name="Leekitcharoenphon P."/>
            <person name="Ussery D."/>
            <person name="Hoj L."/>
            <person name="Gomez-Gil B."/>
        </authorList>
    </citation>
    <scope>NUCLEOTIDE SEQUENCE [LARGE SCALE GENOMIC DNA]</scope>
    <source>
        <strain evidence="2">CAIM 1854 / LMG 25443</strain>
    </source>
</reference>